<evidence type="ECO:0000256" key="1">
    <source>
        <dbReference type="ARBA" id="ARBA00006987"/>
    </source>
</evidence>
<comment type="caution">
    <text evidence="3">The sequence shown here is derived from an EMBL/GenBank/DDBJ whole genome shotgun (WGS) entry which is preliminary data.</text>
</comment>
<dbReference type="PANTHER" id="PTHR42928">
    <property type="entry name" value="TRICARBOXYLATE-BINDING PROTEIN"/>
    <property type="match status" value="1"/>
</dbReference>
<dbReference type="PIRSF" id="PIRSF017082">
    <property type="entry name" value="YflP"/>
    <property type="match status" value="1"/>
</dbReference>
<dbReference type="CDD" id="cd13578">
    <property type="entry name" value="PBP2_Bug27"/>
    <property type="match status" value="1"/>
</dbReference>
<dbReference type="PANTHER" id="PTHR42928:SF5">
    <property type="entry name" value="BLR1237 PROTEIN"/>
    <property type="match status" value="1"/>
</dbReference>
<dbReference type="PROSITE" id="PS51318">
    <property type="entry name" value="TAT"/>
    <property type="match status" value="1"/>
</dbReference>
<dbReference type="InterPro" id="IPR006311">
    <property type="entry name" value="TAT_signal"/>
</dbReference>
<protein>
    <submittedName>
        <fullName evidence="3">Tripartite tricarboxylate transporter substrate binding protein</fullName>
    </submittedName>
</protein>
<keyword evidence="4" id="KW-1185">Reference proteome</keyword>
<organism evidence="3 4">
    <name type="scientific">Roseomonas acroporae</name>
    <dbReference type="NCBI Taxonomy" id="2937791"/>
    <lineage>
        <taxon>Bacteria</taxon>
        <taxon>Pseudomonadati</taxon>
        <taxon>Pseudomonadota</taxon>
        <taxon>Alphaproteobacteria</taxon>
        <taxon>Acetobacterales</taxon>
        <taxon>Roseomonadaceae</taxon>
        <taxon>Roseomonas</taxon>
    </lineage>
</organism>
<dbReference type="RefSeq" id="WP_248667495.1">
    <property type="nucleotide sequence ID" value="NZ_JALPRX010000057.1"/>
</dbReference>
<dbReference type="InterPro" id="IPR005064">
    <property type="entry name" value="BUG"/>
</dbReference>
<dbReference type="EMBL" id="JALPRX010000057">
    <property type="protein sequence ID" value="MCK8785371.1"/>
    <property type="molecule type" value="Genomic_DNA"/>
</dbReference>
<evidence type="ECO:0000256" key="2">
    <source>
        <dbReference type="SAM" id="SignalP"/>
    </source>
</evidence>
<comment type="similarity">
    <text evidence="1">Belongs to the UPF0065 (bug) family.</text>
</comment>
<gene>
    <name evidence="3" type="ORF">M0638_13355</name>
</gene>
<dbReference type="Proteomes" id="UP001139516">
    <property type="component" value="Unassembled WGS sequence"/>
</dbReference>
<keyword evidence="2" id="KW-0732">Signal</keyword>
<evidence type="ECO:0000313" key="4">
    <source>
        <dbReference type="Proteomes" id="UP001139516"/>
    </source>
</evidence>
<dbReference type="InterPro" id="IPR042100">
    <property type="entry name" value="Bug_dom1"/>
</dbReference>
<dbReference type="AlphaFoldDB" id="A0A9X1YFN9"/>
<dbReference type="SUPFAM" id="SSF53850">
    <property type="entry name" value="Periplasmic binding protein-like II"/>
    <property type="match status" value="1"/>
</dbReference>
<dbReference type="Pfam" id="PF03401">
    <property type="entry name" value="TctC"/>
    <property type="match status" value="1"/>
</dbReference>
<sequence>MSVLTRRDSLRLAGAAALAAPLVAPLVAPGIARAQGNWPNQPIKLVVPFAAGGPTDIPARLLAEELGKMLPQRVIVDNRTGSGVVVGTEVVAKAPKDGYTFLYTTVAHTVLRAMFARLPFDPDKDFQPVALCGVIPLILMASKELPVNNLQDLIKLYRDNPGKYDYGSSGNGGAMHLAAELFLKQAGDLRVNHVPYRGAAPAMPDLLNGTLSMIMNVANDALPYVQRGQVKGLGISSSHRLPLLPDMPTIAEAVPGYEAYTWHMVMAPAGTPMPIVLAMNEAVNKVMAMDRVKTRLAELTMETRSDTTPETAAKWLRDETAKWDPVVRAAGIVAN</sequence>
<reference evidence="3" key="1">
    <citation type="submission" date="2022-04" db="EMBL/GenBank/DDBJ databases">
        <title>Roseomonas acroporae sp. nov., isolated from coral Acropora digitifera.</title>
        <authorList>
            <person name="Sun H."/>
        </authorList>
    </citation>
    <scope>NUCLEOTIDE SEQUENCE</scope>
    <source>
        <strain evidence="3">NAR14</strain>
    </source>
</reference>
<dbReference type="Gene3D" id="3.40.190.150">
    <property type="entry name" value="Bordetella uptake gene, domain 1"/>
    <property type="match status" value="1"/>
</dbReference>
<feature type="chain" id="PRO_5040927106" evidence="2">
    <location>
        <begin position="35"/>
        <end position="335"/>
    </location>
</feature>
<evidence type="ECO:0000313" key="3">
    <source>
        <dbReference type="EMBL" id="MCK8785371.1"/>
    </source>
</evidence>
<proteinExistence type="inferred from homology"/>
<name>A0A9X1YFN9_9PROT</name>
<accession>A0A9X1YFN9</accession>
<feature type="signal peptide" evidence="2">
    <location>
        <begin position="1"/>
        <end position="34"/>
    </location>
</feature>
<dbReference type="Gene3D" id="3.40.190.10">
    <property type="entry name" value="Periplasmic binding protein-like II"/>
    <property type="match status" value="1"/>
</dbReference>